<dbReference type="EMBL" id="JABXWR010000001">
    <property type="protein sequence ID" value="NVO67424.1"/>
    <property type="molecule type" value="Genomic_DNA"/>
</dbReference>
<dbReference type="EMBL" id="JABXWR010000001">
    <property type="protein sequence ID" value="NVO67094.1"/>
    <property type="molecule type" value="Genomic_DNA"/>
</dbReference>
<dbReference type="NCBIfam" id="NF033581">
    <property type="entry name" value="transpos_IS5_4"/>
    <property type="match status" value="1"/>
</dbReference>
<dbReference type="EMBL" id="JABXWR010000001">
    <property type="protein sequence ID" value="NVO67223.1"/>
    <property type="molecule type" value="Genomic_DNA"/>
</dbReference>
<name>A0A7K4HL48_9EURY</name>
<evidence type="ECO:0000313" key="12">
    <source>
        <dbReference type="EMBL" id="NVO66478.1"/>
    </source>
</evidence>
<dbReference type="EMBL" id="JABXWR010000001">
    <property type="protein sequence ID" value="NVO67269.1"/>
    <property type="molecule type" value="Genomic_DNA"/>
</dbReference>
<evidence type="ECO:0000256" key="4">
    <source>
        <dbReference type="SAM" id="MobiDB-lite"/>
    </source>
</evidence>
<keyword evidence="24" id="KW-1185">Reference proteome</keyword>
<dbReference type="Proteomes" id="UP000570823">
    <property type="component" value="Unassembled WGS sequence"/>
</dbReference>
<evidence type="ECO:0000313" key="22">
    <source>
        <dbReference type="EMBL" id="NVO67424.1"/>
    </source>
</evidence>
<dbReference type="OrthoDB" id="109750at2157"/>
<dbReference type="EMBL" id="JABXWR010000001">
    <property type="protein sequence ID" value="NVO66489.1"/>
    <property type="molecule type" value="Genomic_DNA"/>
</dbReference>
<dbReference type="GO" id="GO:0003677">
    <property type="term" value="F:DNA binding"/>
    <property type="evidence" value="ECO:0007669"/>
    <property type="project" value="UniProtKB-KW"/>
</dbReference>
<proteinExistence type="predicted"/>
<dbReference type="EMBL" id="JABXWR010000001">
    <property type="protein sequence ID" value="NVO67152.1"/>
    <property type="molecule type" value="Genomic_DNA"/>
</dbReference>
<evidence type="ECO:0000313" key="20">
    <source>
        <dbReference type="EMBL" id="NVO67223.1"/>
    </source>
</evidence>
<evidence type="ECO:0000313" key="16">
    <source>
        <dbReference type="EMBL" id="NVO67094.1"/>
    </source>
</evidence>
<dbReference type="EMBL" id="JABXWR010000001">
    <property type="protein sequence ID" value="NVO65991.1"/>
    <property type="molecule type" value="Genomic_DNA"/>
</dbReference>
<dbReference type="EMBL" id="JABXWR010000001">
    <property type="protein sequence ID" value="NVO66478.1"/>
    <property type="molecule type" value="Genomic_DNA"/>
</dbReference>
<feature type="domain" description="Transposase InsH N-terminal" evidence="6">
    <location>
        <begin position="19"/>
        <end position="109"/>
    </location>
</feature>
<dbReference type="EMBL" id="JABXWR010000001">
    <property type="protein sequence ID" value="NVO67742.1"/>
    <property type="molecule type" value="Genomic_DNA"/>
</dbReference>
<dbReference type="AlphaFoldDB" id="A0A7K4HL48"/>
<dbReference type="EMBL" id="JABXWR010000001">
    <property type="protein sequence ID" value="NVO65950.1"/>
    <property type="molecule type" value="Genomic_DNA"/>
</dbReference>
<evidence type="ECO:0000313" key="17">
    <source>
        <dbReference type="EMBL" id="NVO67152.1"/>
    </source>
</evidence>
<gene>
    <name evidence="7" type="ORF">HWN36_00520</name>
    <name evidence="8" type="ORF">HWN36_01110</name>
    <name evidence="9" type="ORF">HWN36_01340</name>
    <name evidence="10" type="ORF">HWN36_02200</name>
    <name evidence="11" type="ORF">HWN36_03875</name>
    <name evidence="12" type="ORF">HWN36_03925</name>
    <name evidence="13" type="ORF">HWN36_03985</name>
    <name evidence="14" type="ORF">HWN36_05795</name>
    <name evidence="15" type="ORF">HWN36_06595</name>
    <name evidence="16" type="ORF">HWN36_07175</name>
    <name evidence="17" type="ORF">HWN36_07480</name>
    <name evidence="18" type="ORF">HWN36_07675</name>
    <name evidence="19" type="ORF">HWN36_07825</name>
    <name evidence="20" type="ORF">HWN36_07865</name>
    <name evidence="21" type="ORF">HWN36_08095</name>
    <name evidence="22" type="ORF">HWN36_08935</name>
    <name evidence="23" type="ORF">HWN36_10610</name>
</gene>
<dbReference type="PANTHER" id="PTHR35604">
    <property type="entry name" value="TRANSPOSASE INSH FOR INSERTION SEQUENCE ELEMENT IS5A-RELATED"/>
    <property type="match status" value="1"/>
</dbReference>
<evidence type="ECO:0000313" key="23">
    <source>
        <dbReference type="EMBL" id="NVO67742.1"/>
    </source>
</evidence>
<dbReference type="EMBL" id="JABXWR010000001">
    <property type="protein sequence ID" value="NVO66983.1"/>
    <property type="molecule type" value="Genomic_DNA"/>
</dbReference>
<dbReference type="EMBL" id="JABXWR010000001">
    <property type="protein sequence ID" value="NVO67187.1"/>
    <property type="molecule type" value="Genomic_DNA"/>
</dbReference>
<evidence type="ECO:0000256" key="3">
    <source>
        <dbReference type="ARBA" id="ARBA00023172"/>
    </source>
</evidence>
<dbReference type="EMBL" id="JABXWR010000001">
    <property type="protein sequence ID" value="NVO66468.1"/>
    <property type="molecule type" value="Genomic_DNA"/>
</dbReference>
<comment type="caution">
    <text evidence="9">The sequence shown here is derived from an EMBL/GenBank/DDBJ whole genome shotgun (WGS) entry which is preliminary data.</text>
</comment>
<evidence type="ECO:0000313" key="24">
    <source>
        <dbReference type="Proteomes" id="UP000570823"/>
    </source>
</evidence>
<dbReference type="InterPro" id="IPR047959">
    <property type="entry name" value="Transpos_IS5"/>
</dbReference>
<keyword evidence="3" id="KW-0233">DNA recombination</keyword>
<dbReference type="EMBL" id="JABXWR010000001">
    <property type="protein sequence ID" value="NVO66149.1"/>
    <property type="molecule type" value="Genomic_DNA"/>
</dbReference>
<feature type="domain" description="Transposase IS4-like" evidence="5">
    <location>
        <begin position="140"/>
        <end position="302"/>
    </location>
</feature>
<dbReference type="Pfam" id="PF01609">
    <property type="entry name" value="DDE_Tnp_1"/>
    <property type="match status" value="1"/>
</dbReference>
<keyword evidence="2" id="KW-0238">DNA-binding</keyword>
<sequence length="316" mass="36125">MSTFTNFAIHHEYASLAALGDRLGEVSGLIDWDAFRPLLADLYTNAEGRGGRPNYDVVLMIRLLVLQQWYGLSDPELERQATDRISFRHFLGYPETIPDRSTVWLFRERLAQTGKDTAIWDEFQRQLEVQGLAIKRGVMQDATFITADPGHAPAGTPRGDQAETRRSRDGTWAKKGSKSQFGYKLHILLDKDSQLIRRIETTTASLHDSRIDLSREGETVYRDKGYFGVKPQASMDKTMHRAVRNHPLSIKENRRNKAISRTRSLVERPFAVIKRVFHAGHLMVTTVARVHVKNIFSCMNFNFRQLLTLKAQAAER</sequence>
<evidence type="ECO:0000313" key="8">
    <source>
        <dbReference type="EMBL" id="NVO65950.1"/>
    </source>
</evidence>
<evidence type="ECO:0000313" key="18">
    <source>
        <dbReference type="EMBL" id="NVO67187.1"/>
    </source>
</evidence>
<evidence type="ECO:0000313" key="14">
    <source>
        <dbReference type="EMBL" id="NVO66830.1"/>
    </source>
</evidence>
<dbReference type="InterPro" id="IPR008490">
    <property type="entry name" value="Transposase_InsH_N"/>
</dbReference>
<evidence type="ECO:0000313" key="11">
    <source>
        <dbReference type="EMBL" id="NVO66468.1"/>
    </source>
</evidence>
<reference evidence="9 24" key="1">
    <citation type="submission" date="2020-06" db="EMBL/GenBank/DDBJ databases">
        <title>Methanofollis fontis sp. nov., a methanogen isolated from marine sediments near a cold seep at Four-Way Closure Ridge offshore southwestern Taiwan.</title>
        <authorList>
            <person name="Chen S.-C."/>
            <person name="Teng N.-H."/>
            <person name="Lin Y.-S."/>
            <person name="Lai M.-C."/>
            <person name="Chen H.-H."/>
            <person name="Wang C.-C."/>
        </authorList>
    </citation>
    <scope>NUCLEOTIDE SEQUENCE [LARGE SCALE GENOMIC DNA]</scope>
    <source>
        <strain evidence="9 24">DSM 2702</strain>
    </source>
</reference>
<dbReference type="RefSeq" id="WP_176787388.1">
    <property type="nucleotide sequence ID" value="NZ_JABXWR010000001.1"/>
</dbReference>
<evidence type="ECO:0000313" key="7">
    <source>
        <dbReference type="EMBL" id="NVO65836.1"/>
    </source>
</evidence>
<accession>A0A7K4HL48</accession>
<evidence type="ECO:0000313" key="15">
    <source>
        <dbReference type="EMBL" id="NVO66983.1"/>
    </source>
</evidence>
<organism evidence="9 24">
    <name type="scientific">Methanofollis tationis</name>
    <dbReference type="NCBI Taxonomy" id="81417"/>
    <lineage>
        <taxon>Archaea</taxon>
        <taxon>Methanobacteriati</taxon>
        <taxon>Methanobacteriota</taxon>
        <taxon>Stenosarchaea group</taxon>
        <taxon>Methanomicrobia</taxon>
        <taxon>Methanomicrobiales</taxon>
        <taxon>Methanomicrobiaceae</taxon>
        <taxon>Methanofollis</taxon>
    </lineage>
</organism>
<dbReference type="GO" id="GO:0004803">
    <property type="term" value="F:transposase activity"/>
    <property type="evidence" value="ECO:0007669"/>
    <property type="project" value="InterPro"/>
</dbReference>
<evidence type="ECO:0000313" key="21">
    <source>
        <dbReference type="EMBL" id="NVO67269.1"/>
    </source>
</evidence>
<evidence type="ECO:0000313" key="13">
    <source>
        <dbReference type="EMBL" id="NVO66489.1"/>
    </source>
</evidence>
<dbReference type="Pfam" id="PF05598">
    <property type="entry name" value="DUF772"/>
    <property type="match status" value="1"/>
</dbReference>
<dbReference type="InterPro" id="IPR002559">
    <property type="entry name" value="Transposase_11"/>
</dbReference>
<evidence type="ECO:0000256" key="2">
    <source>
        <dbReference type="ARBA" id="ARBA00023125"/>
    </source>
</evidence>
<feature type="region of interest" description="Disordered" evidence="4">
    <location>
        <begin position="146"/>
        <end position="176"/>
    </location>
</feature>
<evidence type="ECO:0000313" key="9">
    <source>
        <dbReference type="EMBL" id="NVO65991.1"/>
    </source>
</evidence>
<dbReference type="EMBL" id="JABXWR010000001">
    <property type="protein sequence ID" value="NVO66830.1"/>
    <property type="molecule type" value="Genomic_DNA"/>
</dbReference>
<protein>
    <submittedName>
        <fullName evidence="9">IS5 family transposase</fullName>
    </submittedName>
</protein>
<dbReference type="GO" id="GO:0006313">
    <property type="term" value="P:DNA transposition"/>
    <property type="evidence" value="ECO:0007669"/>
    <property type="project" value="InterPro"/>
</dbReference>
<evidence type="ECO:0000313" key="10">
    <source>
        <dbReference type="EMBL" id="NVO66149.1"/>
    </source>
</evidence>
<comment type="function">
    <text evidence="1">Involved in the transposition of the insertion sequence IS5.</text>
</comment>
<evidence type="ECO:0000256" key="1">
    <source>
        <dbReference type="ARBA" id="ARBA00003544"/>
    </source>
</evidence>
<evidence type="ECO:0000259" key="6">
    <source>
        <dbReference type="Pfam" id="PF05598"/>
    </source>
</evidence>
<dbReference type="EMBL" id="JABXWR010000001">
    <property type="protein sequence ID" value="NVO67215.1"/>
    <property type="molecule type" value="Genomic_DNA"/>
</dbReference>
<evidence type="ECO:0000313" key="19">
    <source>
        <dbReference type="EMBL" id="NVO67215.1"/>
    </source>
</evidence>
<dbReference type="PANTHER" id="PTHR35604:SF2">
    <property type="entry name" value="TRANSPOSASE INSH FOR INSERTION SEQUENCE ELEMENT IS5A-RELATED"/>
    <property type="match status" value="1"/>
</dbReference>
<dbReference type="EMBL" id="JABXWR010000001">
    <property type="protein sequence ID" value="NVO65836.1"/>
    <property type="molecule type" value="Genomic_DNA"/>
</dbReference>
<feature type="compositionally biased region" description="Basic and acidic residues" evidence="4">
    <location>
        <begin position="160"/>
        <end position="172"/>
    </location>
</feature>
<evidence type="ECO:0000259" key="5">
    <source>
        <dbReference type="Pfam" id="PF01609"/>
    </source>
</evidence>